<accession>A0A1B2JDH0</accession>
<dbReference type="PANTHER" id="PTHR48106:SF13">
    <property type="entry name" value="QUINONE OXIDOREDUCTASE-RELATED"/>
    <property type="match status" value="1"/>
</dbReference>
<evidence type="ECO:0000256" key="2">
    <source>
        <dbReference type="ARBA" id="ARBA00023002"/>
    </source>
</evidence>
<dbReference type="InterPro" id="IPR047618">
    <property type="entry name" value="QOR-like"/>
</dbReference>
<dbReference type="SUPFAM" id="SSF50129">
    <property type="entry name" value="GroES-like"/>
    <property type="match status" value="1"/>
</dbReference>
<dbReference type="GO" id="GO:0070402">
    <property type="term" value="F:NADPH binding"/>
    <property type="evidence" value="ECO:0007669"/>
    <property type="project" value="TreeGrafter"/>
</dbReference>
<dbReference type="Proteomes" id="UP000094565">
    <property type="component" value="Chromosome 2"/>
</dbReference>
<keyword evidence="1" id="KW-0521">NADP</keyword>
<dbReference type="InterPro" id="IPR036291">
    <property type="entry name" value="NAD(P)-bd_dom_sf"/>
</dbReference>
<dbReference type="FunFam" id="3.40.50.720:FF:000053">
    <property type="entry name" value="Quinone oxidoreductase 1"/>
    <property type="match status" value="1"/>
</dbReference>
<dbReference type="GO" id="GO:0035925">
    <property type="term" value="F:mRNA 3'-UTR AU-rich region binding"/>
    <property type="evidence" value="ECO:0007669"/>
    <property type="project" value="TreeGrafter"/>
</dbReference>
<keyword evidence="2" id="KW-0560">Oxidoreductase</keyword>
<dbReference type="SUPFAM" id="SSF51735">
    <property type="entry name" value="NAD(P)-binding Rossmann-fold domains"/>
    <property type="match status" value="1"/>
</dbReference>
<dbReference type="Pfam" id="PF08240">
    <property type="entry name" value="ADH_N"/>
    <property type="match status" value="1"/>
</dbReference>
<proteinExistence type="predicted"/>
<name>A0A1B2JDH0_PICPA</name>
<dbReference type="GO" id="GO:0005829">
    <property type="term" value="C:cytosol"/>
    <property type="evidence" value="ECO:0007669"/>
    <property type="project" value="TreeGrafter"/>
</dbReference>
<sequence>MTAIPKTQKVILFEETSEDLSVLQYKDFPVPEISADEILIKNRYAGVNFIEAYFRSGLYPAETPYVLGREASGVVVAKGDNVTHFKVGDKVAYLSPSTFAQYTKVDGTTGIRILKLKDDASDEDFKLLGSVLVQGLTALTFVNEPYNVKSGDFILLHAAAGGVGQLLTQLAAAKGAKVIATASTDAKLQIAKELGASFLINSSTDDIVKKVKEFTNGVGVNAVYDGIGKATFEASFESLAPKGTFISFGNSSGAVPPFSISRLAPKNIAILRPQLFGYTNTPETWEKYSKELLALISEGKLKFTITKVYALKDYPKAAQELESRATTGKLTLEIPQ</sequence>
<dbReference type="Gene3D" id="3.90.180.10">
    <property type="entry name" value="Medium-chain alcohol dehydrogenases, catalytic domain"/>
    <property type="match status" value="1"/>
</dbReference>
<dbReference type="Pfam" id="PF00107">
    <property type="entry name" value="ADH_zinc_N"/>
    <property type="match status" value="1"/>
</dbReference>
<reference evidence="6 7" key="1">
    <citation type="submission" date="2016-02" db="EMBL/GenBank/DDBJ databases">
        <title>Comparative genomic and transcriptomic foundation for Pichia pastoris.</title>
        <authorList>
            <person name="Love K.R."/>
            <person name="Shah K.A."/>
            <person name="Whittaker C.A."/>
            <person name="Wu J."/>
            <person name="Bartlett M.C."/>
            <person name="Ma D."/>
            <person name="Leeson R.L."/>
            <person name="Priest M."/>
            <person name="Young S.K."/>
            <person name="Love J.C."/>
        </authorList>
    </citation>
    <scope>NUCLEOTIDE SEQUENCE [LARGE SCALE GENOMIC DNA]</scope>
    <source>
        <strain evidence="6 7">ATCC 28485</strain>
    </source>
</reference>
<dbReference type="InterPro" id="IPR011032">
    <property type="entry name" value="GroES-like_sf"/>
</dbReference>
<evidence type="ECO:0000313" key="6">
    <source>
        <dbReference type="EMBL" id="ANZ76047.1"/>
    </source>
</evidence>
<dbReference type="SMART" id="SM00829">
    <property type="entry name" value="PKS_ER"/>
    <property type="match status" value="1"/>
</dbReference>
<evidence type="ECO:0000256" key="1">
    <source>
        <dbReference type="ARBA" id="ARBA00022857"/>
    </source>
</evidence>
<evidence type="ECO:0000313" key="7">
    <source>
        <dbReference type="Proteomes" id="UP000094565"/>
    </source>
</evidence>
<organism evidence="6 7">
    <name type="scientific">Komagataella pastoris</name>
    <name type="common">Yeast</name>
    <name type="synonym">Pichia pastoris</name>
    <dbReference type="NCBI Taxonomy" id="4922"/>
    <lineage>
        <taxon>Eukaryota</taxon>
        <taxon>Fungi</taxon>
        <taxon>Dikarya</taxon>
        <taxon>Ascomycota</taxon>
        <taxon>Saccharomycotina</taxon>
        <taxon>Pichiomycetes</taxon>
        <taxon>Pichiales</taxon>
        <taxon>Pichiaceae</taxon>
        <taxon>Komagataella</taxon>
    </lineage>
</organism>
<dbReference type="PANTHER" id="PTHR48106">
    <property type="entry name" value="QUINONE OXIDOREDUCTASE PIG3-RELATED"/>
    <property type="match status" value="1"/>
</dbReference>
<dbReference type="InterPro" id="IPR013154">
    <property type="entry name" value="ADH-like_N"/>
</dbReference>
<dbReference type="AlphaFoldDB" id="A0A1B2JDH0"/>
<dbReference type="InterPro" id="IPR013149">
    <property type="entry name" value="ADH-like_C"/>
</dbReference>
<evidence type="ECO:0000256" key="4">
    <source>
        <dbReference type="ARBA" id="ARBA00070796"/>
    </source>
</evidence>
<dbReference type="InterPro" id="IPR020843">
    <property type="entry name" value="ER"/>
</dbReference>
<gene>
    <name evidence="6" type="primary">ZTA1</name>
    <name evidence="6" type="ORF">ATY40_BA7502849</name>
</gene>
<dbReference type="GO" id="GO:0003960">
    <property type="term" value="F:quinone reductase (NADPH) activity"/>
    <property type="evidence" value="ECO:0007669"/>
    <property type="project" value="InterPro"/>
</dbReference>
<dbReference type="OrthoDB" id="48317at2759"/>
<feature type="domain" description="Enoyl reductase (ER)" evidence="5">
    <location>
        <begin position="18"/>
        <end position="332"/>
    </location>
</feature>
<evidence type="ECO:0000259" key="5">
    <source>
        <dbReference type="SMART" id="SM00829"/>
    </source>
</evidence>
<keyword evidence="7" id="KW-1185">Reference proteome</keyword>
<evidence type="ECO:0000256" key="3">
    <source>
        <dbReference type="ARBA" id="ARBA00043088"/>
    </source>
</evidence>
<protein>
    <recommendedName>
        <fullName evidence="4">Probable quinone oxidoreductase</fullName>
    </recommendedName>
    <alternativeName>
        <fullName evidence="3">NADPH:quinone reductase</fullName>
    </alternativeName>
</protein>
<dbReference type="EMBL" id="CP014585">
    <property type="protein sequence ID" value="ANZ76047.1"/>
    <property type="molecule type" value="Genomic_DNA"/>
</dbReference>
<dbReference type="CDD" id="cd05286">
    <property type="entry name" value="QOR2"/>
    <property type="match status" value="1"/>
</dbReference>
<dbReference type="Gene3D" id="3.40.50.720">
    <property type="entry name" value="NAD(P)-binding Rossmann-like Domain"/>
    <property type="match status" value="1"/>
</dbReference>